<protein>
    <submittedName>
        <fullName evidence="2">Uncharacterized protein</fullName>
    </submittedName>
</protein>
<proteinExistence type="predicted"/>
<reference evidence="3" key="1">
    <citation type="submission" date="2017-09" db="EMBL/GenBank/DDBJ databases">
        <authorList>
            <person name="Zhang Y."/>
            <person name="Huang X."/>
            <person name="Liu J."/>
            <person name="Lu L."/>
            <person name="Peng K."/>
        </authorList>
    </citation>
    <scope>NUCLEOTIDE SEQUENCE [LARGE SCALE GENOMIC DNA]</scope>
    <source>
        <strain evidence="3">S-XJ-1</strain>
    </source>
</reference>
<dbReference type="EMBL" id="NTGA01000033">
    <property type="protein sequence ID" value="PAY22000.1"/>
    <property type="molecule type" value="Genomic_DNA"/>
</dbReference>
<dbReference type="AlphaFoldDB" id="A0A2A2WLD3"/>
<gene>
    <name evidence="2" type="ORF">CEY15_15920</name>
</gene>
<evidence type="ECO:0000256" key="1">
    <source>
        <dbReference type="SAM" id="MobiDB-lite"/>
    </source>
</evidence>
<name>A0A2A2WLD3_9ACTN</name>
<keyword evidence="3" id="KW-1185">Reference proteome</keyword>
<comment type="caution">
    <text evidence="2">The sequence shown here is derived from an EMBL/GenBank/DDBJ whole genome shotgun (WGS) entry which is preliminary data.</text>
</comment>
<organism evidence="2 3">
    <name type="scientific">Dietzia natronolimnaea</name>
    <dbReference type="NCBI Taxonomy" id="161920"/>
    <lineage>
        <taxon>Bacteria</taxon>
        <taxon>Bacillati</taxon>
        <taxon>Actinomycetota</taxon>
        <taxon>Actinomycetes</taxon>
        <taxon>Mycobacteriales</taxon>
        <taxon>Dietziaceae</taxon>
        <taxon>Dietzia</taxon>
    </lineage>
</organism>
<accession>A0A2A2WLD3</accession>
<sequence length="140" mass="13675">MATAGGCSTGRARMGAAPRSRVWARALPASLSVSETCAKNVEPAESPRGLCVTLGVPAGALTADAGGQLLGPRQRTCTTGRGVQVQSGGGGPERSATAARPGSEPGVLELPEEVEDPVGGVPGREAQESSELAGGGGGVA</sequence>
<evidence type="ECO:0000313" key="2">
    <source>
        <dbReference type="EMBL" id="PAY22000.1"/>
    </source>
</evidence>
<feature type="region of interest" description="Disordered" evidence="1">
    <location>
        <begin position="71"/>
        <end position="140"/>
    </location>
</feature>
<dbReference type="Proteomes" id="UP000218810">
    <property type="component" value="Unassembled WGS sequence"/>
</dbReference>
<evidence type="ECO:0000313" key="3">
    <source>
        <dbReference type="Proteomes" id="UP000218810"/>
    </source>
</evidence>